<dbReference type="RefSeq" id="WP_069326638.1">
    <property type="nucleotide sequence ID" value="NZ_MDER01000031.1"/>
</dbReference>
<keyword evidence="4" id="KW-1003">Cell membrane</keyword>
<sequence>MAFQIILNLLIALIWMSLHTTWDTLNFVIGYLIGLLLIYVMRRFFPREFYGQKIWAVIKLLVLFIKELIVSSVVVLKHIISPRLKFKPGILTYQTELTSDWELTLLSTLVTLTPGTILIEISRDQHLVYIHAMDIQDADELSAHIRGTFEKAIKEVTR</sequence>
<dbReference type="EMBL" id="MDER01000031">
    <property type="protein sequence ID" value="ODP29175.1"/>
    <property type="molecule type" value="Genomic_DNA"/>
</dbReference>
<reference evidence="9 10" key="1">
    <citation type="submission" date="2016-08" db="EMBL/GenBank/DDBJ databases">
        <title>Genome sequencing of Paenibacillus sp. TI45-13ar, isolated from Korean traditional nuruk.</title>
        <authorList>
            <person name="Kim S.-J."/>
        </authorList>
    </citation>
    <scope>NUCLEOTIDE SEQUENCE [LARGE SCALE GENOMIC DNA]</scope>
    <source>
        <strain evidence="9 10">TI45-13ar</strain>
    </source>
</reference>
<evidence type="ECO:0000256" key="7">
    <source>
        <dbReference type="ARBA" id="ARBA00023136"/>
    </source>
</evidence>
<dbReference type="PATRIC" id="fig|1886670.3.peg.1208"/>
<feature type="transmembrane region" description="Helical" evidence="8">
    <location>
        <begin position="28"/>
        <end position="45"/>
    </location>
</feature>
<comment type="similarity">
    <text evidence="2">Belongs to the CPA3 antiporters (TC 2.A.63) subunit E family.</text>
</comment>
<keyword evidence="3" id="KW-0050">Antiport</keyword>
<keyword evidence="7 8" id="KW-0472">Membrane</keyword>
<keyword evidence="3" id="KW-0813">Transport</keyword>
<feature type="transmembrane region" description="Helical" evidence="8">
    <location>
        <begin position="5"/>
        <end position="22"/>
    </location>
</feature>
<comment type="caution">
    <text evidence="9">The sequence shown here is derived from an EMBL/GenBank/DDBJ whole genome shotgun (WGS) entry which is preliminary data.</text>
</comment>
<evidence type="ECO:0000256" key="4">
    <source>
        <dbReference type="ARBA" id="ARBA00022475"/>
    </source>
</evidence>
<evidence type="ECO:0000256" key="5">
    <source>
        <dbReference type="ARBA" id="ARBA00022692"/>
    </source>
</evidence>
<dbReference type="NCBIfam" id="NF006517">
    <property type="entry name" value="PRK08965.1-1"/>
    <property type="match status" value="1"/>
</dbReference>
<keyword evidence="10" id="KW-1185">Reference proteome</keyword>
<evidence type="ECO:0000313" key="10">
    <source>
        <dbReference type="Proteomes" id="UP000094578"/>
    </source>
</evidence>
<keyword evidence="5 8" id="KW-0812">Transmembrane</keyword>
<comment type="subcellular location">
    <subcellularLocation>
        <location evidence="1">Cell membrane</location>
        <topology evidence="1">Multi-pass membrane protein</topology>
    </subcellularLocation>
</comment>
<dbReference type="PIRSF" id="PIRSF019239">
    <property type="entry name" value="MrpE"/>
    <property type="match status" value="1"/>
</dbReference>
<proteinExistence type="inferred from homology"/>
<dbReference type="PANTHER" id="PTHR34584:SF1">
    <property type="entry name" value="NA(+)_H(+) ANTIPORTER SUBUNIT E1"/>
    <property type="match status" value="1"/>
</dbReference>
<dbReference type="Proteomes" id="UP000094578">
    <property type="component" value="Unassembled WGS sequence"/>
</dbReference>
<evidence type="ECO:0000313" key="9">
    <source>
        <dbReference type="EMBL" id="ODP29175.1"/>
    </source>
</evidence>
<dbReference type="AlphaFoldDB" id="A0A1E3L7N0"/>
<organism evidence="9 10">
    <name type="scientific">Paenibacillus nuruki</name>
    <dbReference type="NCBI Taxonomy" id="1886670"/>
    <lineage>
        <taxon>Bacteria</taxon>
        <taxon>Bacillati</taxon>
        <taxon>Bacillota</taxon>
        <taxon>Bacilli</taxon>
        <taxon>Bacillales</taxon>
        <taxon>Paenibacillaceae</taxon>
        <taxon>Paenibacillus</taxon>
    </lineage>
</organism>
<name>A0A1E3L7N0_9BACL</name>
<dbReference type="GO" id="GO:0005886">
    <property type="term" value="C:plasma membrane"/>
    <property type="evidence" value="ECO:0007669"/>
    <property type="project" value="UniProtKB-SubCell"/>
</dbReference>
<evidence type="ECO:0000256" key="1">
    <source>
        <dbReference type="ARBA" id="ARBA00004651"/>
    </source>
</evidence>
<evidence type="ECO:0000256" key="2">
    <source>
        <dbReference type="ARBA" id="ARBA00006228"/>
    </source>
</evidence>
<dbReference type="GO" id="GO:0015297">
    <property type="term" value="F:antiporter activity"/>
    <property type="evidence" value="ECO:0007669"/>
    <property type="project" value="UniProtKB-KW"/>
</dbReference>
<gene>
    <name evidence="9" type="ORF">PTI45_01184</name>
</gene>
<dbReference type="Pfam" id="PF01899">
    <property type="entry name" value="MNHE"/>
    <property type="match status" value="1"/>
</dbReference>
<accession>A0A1E3L7N0</accession>
<evidence type="ECO:0000256" key="3">
    <source>
        <dbReference type="ARBA" id="ARBA00022449"/>
    </source>
</evidence>
<keyword evidence="6 8" id="KW-1133">Transmembrane helix</keyword>
<dbReference type="GO" id="GO:0008324">
    <property type="term" value="F:monoatomic cation transmembrane transporter activity"/>
    <property type="evidence" value="ECO:0007669"/>
    <property type="project" value="InterPro"/>
</dbReference>
<dbReference type="PANTHER" id="PTHR34584">
    <property type="entry name" value="NA(+)/H(+) ANTIPORTER SUBUNIT E1"/>
    <property type="match status" value="1"/>
</dbReference>
<evidence type="ECO:0000256" key="8">
    <source>
        <dbReference type="SAM" id="Phobius"/>
    </source>
</evidence>
<protein>
    <submittedName>
        <fullName evidence="9">Na(+)/H(+) antiporter subunit</fullName>
    </submittedName>
</protein>
<evidence type="ECO:0000256" key="6">
    <source>
        <dbReference type="ARBA" id="ARBA00022989"/>
    </source>
</evidence>
<feature type="transmembrane region" description="Helical" evidence="8">
    <location>
        <begin position="57"/>
        <end position="81"/>
    </location>
</feature>
<dbReference type="InterPro" id="IPR002758">
    <property type="entry name" value="Cation_antiport_E"/>
</dbReference>
<dbReference type="STRING" id="1886670.PTI45_01184"/>